<dbReference type="KEGG" id="apel:CA267_017845"/>
<dbReference type="AlphaFoldDB" id="A0A6M4MGZ6"/>
<dbReference type="Pfam" id="PF11086">
    <property type="entry name" value="DUF2878"/>
    <property type="match status" value="1"/>
</dbReference>
<evidence type="ECO:0000313" key="3">
    <source>
        <dbReference type="Proteomes" id="UP000219285"/>
    </source>
</evidence>
<dbReference type="EMBL" id="CP052766">
    <property type="protein sequence ID" value="QJR82484.1"/>
    <property type="molecule type" value="Genomic_DNA"/>
</dbReference>
<proteinExistence type="predicted"/>
<accession>A0A6M4MGZ6</accession>
<keyword evidence="1" id="KW-1133">Transmembrane helix</keyword>
<sequence length="82" mass="9728">MQNVCHVEHNRRKNRNFLWFPAIWIIAVIFPFQLMWIIVLLLESFFIFSKERNTDFHCAVAIGLLGTVSDSLGCRHRIVYFS</sequence>
<dbReference type="Proteomes" id="UP000219285">
    <property type="component" value="Chromosome"/>
</dbReference>
<name>A0A6M4MGZ6_9ALTE</name>
<protein>
    <submittedName>
        <fullName evidence="2">DUF2878 family protein</fullName>
    </submittedName>
</protein>
<dbReference type="OrthoDB" id="6522758at2"/>
<dbReference type="InterPro" id="IPR021306">
    <property type="entry name" value="DUF2878"/>
</dbReference>
<organism evidence="2 3">
    <name type="scientific">Alteromonas pelagimontana</name>
    <dbReference type="NCBI Taxonomy" id="1858656"/>
    <lineage>
        <taxon>Bacteria</taxon>
        <taxon>Pseudomonadati</taxon>
        <taxon>Pseudomonadota</taxon>
        <taxon>Gammaproteobacteria</taxon>
        <taxon>Alteromonadales</taxon>
        <taxon>Alteromonadaceae</taxon>
        <taxon>Alteromonas/Salinimonas group</taxon>
        <taxon>Alteromonas</taxon>
    </lineage>
</organism>
<reference evidence="2 3" key="2">
    <citation type="submission" date="2020-04" db="EMBL/GenBank/DDBJ databases">
        <title>Complete genome sequence of Alteromonas pelagimontana 5.12T.</title>
        <authorList>
            <person name="Sinha R.K."/>
            <person name="Krishnan K.P."/>
            <person name="Kurian J.P."/>
        </authorList>
    </citation>
    <scope>NUCLEOTIDE SEQUENCE [LARGE SCALE GENOMIC DNA]</scope>
    <source>
        <strain evidence="2 3">5.12</strain>
    </source>
</reference>
<reference evidence="3" key="1">
    <citation type="submission" date="2014-12" db="EMBL/GenBank/DDBJ databases">
        <title>Complete genome sequence of a multi-drug resistant Klebsiella pneumoniae.</title>
        <authorList>
            <person name="Hua X."/>
            <person name="Chen Q."/>
            <person name="Li X."/>
            <person name="Feng Y."/>
            <person name="Ruan Z."/>
            <person name="Yu Y."/>
        </authorList>
    </citation>
    <scope>NUCLEOTIDE SEQUENCE [LARGE SCALE GENOMIC DNA]</scope>
    <source>
        <strain evidence="3">5.12</strain>
    </source>
</reference>
<evidence type="ECO:0000256" key="1">
    <source>
        <dbReference type="SAM" id="Phobius"/>
    </source>
</evidence>
<keyword evidence="3" id="KW-1185">Reference proteome</keyword>
<feature type="transmembrane region" description="Helical" evidence="1">
    <location>
        <begin position="18"/>
        <end position="42"/>
    </location>
</feature>
<keyword evidence="1" id="KW-0472">Membrane</keyword>
<keyword evidence="1" id="KW-0812">Transmembrane</keyword>
<evidence type="ECO:0000313" key="2">
    <source>
        <dbReference type="EMBL" id="QJR82484.1"/>
    </source>
</evidence>
<gene>
    <name evidence="2" type="ORF">CA267_017845</name>
</gene>